<dbReference type="OrthoDB" id="79830at2759"/>
<evidence type="ECO:0000256" key="4">
    <source>
        <dbReference type="PROSITE-ProRule" id="PRU00322"/>
    </source>
</evidence>
<feature type="compositionally biased region" description="Polar residues" evidence="5">
    <location>
        <begin position="370"/>
        <end position="382"/>
    </location>
</feature>
<dbReference type="SMART" id="SM00547">
    <property type="entry name" value="ZnF_RBZ"/>
    <property type="match status" value="4"/>
</dbReference>
<name>A0A9P3GAG0_9APHY</name>
<accession>A0A9P3GAG0</accession>
<dbReference type="Pfam" id="PF00641">
    <property type="entry name" value="Zn_ribbon_RanBP"/>
    <property type="match status" value="4"/>
</dbReference>
<comment type="caution">
    <text evidence="7">The sequence shown here is derived from an EMBL/GenBank/DDBJ whole genome shotgun (WGS) entry which is preliminary data.</text>
</comment>
<feature type="compositionally biased region" description="Basic and acidic residues" evidence="5">
    <location>
        <begin position="493"/>
        <end position="504"/>
    </location>
</feature>
<feature type="compositionally biased region" description="Basic and acidic residues" evidence="5">
    <location>
        <begin position="652"/>
        <end position="671"/>
    </location>
</feature>
<feature type="region of interest" description="Disordered" evidence="5">
    <location>
        <begin position="79"/>
        <end position="153"/>
    </location>
</feature>
<feature type="compositionally biased region" description="Basic and acidic residues" evidence="5">
    <location>
        <begin position="437"/>
        <end position="457"/>
    </location>
</feature>
<evidence type="ECO:0000256" key="1">
    <source>
        <dbReference type="ARBA" id="ARBA00022723"/>
    </source>
</evidence>
<feature type="region of interest" description="Disordered" evidence="5">
    <location>
        <begin position="188"/>
        <end position="390"/>
    </location>
</feature>
<feature type="domain" description="RanBP2-type" evidence="6">
    <location>
        <begin position="941"/>
        <end position="968"/>
    </location>
</feature>
<feature type="compositionally biased region" description="Polar residues" evidence="5">
    <location>
        <begin position="672"/>
        <end position="684"/>
    </location>
</feature>
<dbReference type="InterPro" id="IPR001876">
    <property type="entry name" value="Znf_RanBP2"/>
</dbReference>
<keyword evidence="1" id="KW-0479">Metal-binding</keyword>
<dbReference type="AlphaFoldDB" id="A0A9P3GAG0"/>
<keyword evidence="2 4" id="KW-0863">Zinc-finger</keyword>
<feature type="region of interest" description="Disordered" evidence="5">
    <location>
        <begin position="403"/>
        <end position="695"/>
    </location>
</feature>
<dbReference type="GO" id="GO:0008270">
    <property type="term" value="F:zinc ion binding"/>
    <property type="evidence" value="ECO:0007669"/>
    <property type="project" value="UniProtKB-KW"/>
</dbReference>
<dbReference type="Gene3D" id="4.10.1060.10">
    <property type="entry name" value="Zinc finger, RanBP2-type"/>
    <property type="match status" value="4"/>
</dbReference>
<dbReference type="EMBL" id="BPQB01000019">
    <property type="protein sequence ID" value="GJE91022.1"/>
    <property type="molecule type" value="Genomic_DNA"/>
</dbReference>
<proteinExistence type="predicted"/>
<feature type="compositionally biased region" description="Basic residues" evidence="5">
    <location>
        <begin position="426"/>
        <end position="436"/>
    </location>
</feature>
<evidence type="ECO:0000256" key="5">
    <source>
        <dbReference type="SAM" id="MobiDB-lite"/>
    </source>
</evidence>
<evidence type="ECO:0000259" key="6">
    <source>
        <dbReference type="PROSITE" id="PS50199"/>
    </source>
</evidence>
<organism evidence="7 8">
    <name type="scientific">Phanerochaete sordida</name>
    <dbReference type="NCBI Taxonomy" id="48140"/>
    <lineage>
        <taxon>Eukaryota</taxon>
        <taxon>Fungi</taxon>
        <taxon>Dikarya</taxon>
        <taxon>Basidiomycota</taxon>
        <taxon>Agaricomycotina</taxon>
        <taxon>Agaricomycetes</taxon>
        <taxon>Polyporales</taxon>
        <taxon>Phanerochaetaceae</taxon>
        <taxon>Phanerochaete</taxon>
    </lineage>
</organism>
<evidence type="ECO:0000256" key="2">
    <source>
        <dbReference type="ARBA" id="ARBA00022771"/>
    </source>
</evidence>
<protein>
    <submittedName>
        <fullName evidence="7">Zf-RanBP domain-containing protein</fullName>
    </submittedName>
</protein>
<evidence type="ECO:0000256" key="3">
    <source>
        <dbReference type="ARBA" id="ARBA00022833"/>
    </source>
</evidence>
<dbReference type="PROSITE" id="PS01358">
    <property type="entry name" value="ZF_RANBP2_1"/>
    <property type="match status" value="1"/>
</dbReference>
<feature type="compositionally biased region" description="Polar residues" evidence="5">
    <location>
        <begin position="100"/>
        <end position="109"/>
    </location>
</feature>
<feature type="compositionally biased region" description="Acidic residues" evidence="5">
    <location>
        <begin position="584"/>
        <end position="593"/>
    </location>
</feature>
<reference evidence="7 8" key="1">
    <citation type="submission" date="2021-08" db="EMBL/GenBank/DDBJ databases">
        <title>Draft Genome Sequence of Phanerochaete sordida strain YK-624.</title>
        <authorList>
            <person name="Mori T."/>
            <person name="Dohra H."/>
            <person name="Suzuki T."/>
            <person name="Kawagishi H."/>
            <person name="Hirai H."/>
        </authorList>
    </citation>
    <scope>NUCLEOTIDE SEQUENCE [LARGE SCALE GENOMIC DNA]</scope>
    <source>
        <strain evidence="7 8">YK-624</strain>
    </source>
</reference>
<dbReference type="Proteomes" id="UP000703269">
    <property type="component" value="Unassembled WGS sequence"/>
</dbReference>
<feature type="compositionally biased region" description="Low complexity" evidence="5">
    <location>
        <begin position="613"/>
        <end position="626"/>
    </location>
</feature>
<keyword evidence="8" id="KW-1185">Reference proteome</keyword>
<keyword evidence="3" id="KW-0862">Zinc</keyword>
<evidence type="ECO:0000313" key="8">
    <source>
        <dbReference type="Proteomes" id="UP000703269"/>
    </source>
</evidence>
<gene>
    <name evidence="7" type="ORF">PsYK624_071700</name>
</gene>
<evidence type="ECO:0000313" key="7">
    <source>
        <dbReference type="EMBL" id="GJE91022.1"/>
    </source>
</evidence>
<dbReference type="PROSITE" id="PS50199">
    <property type="entry name" value="ZF_RANBP2_2"/>
    <property type="match status" value="1"/>
</dbReference>
<sequence length="968" mass="101881">MMVERTTLTRRSNRIQFSLPYARPPPRASQDKKSSLAFMLHGIISWFKTTNELDEDEPMEESEAGPSNSVAQALADIGYGMDAGQGPLPPPPRRGDERQPSQLTSQLSYPQLPGGPPPSQAPATTSMVSSAAPPPVNQSSTSPSPPSAGPVRNNIETVTTFLNNKLGQGQMLNTVEIAGIMTLLNRDGTAPAEEEEKREPFRFSTSPSTRGPSPASGGLTASASGPTNGEAKKPRMLTKNPNGVYRWQGAGSARPRNRYQSAGFGPSRSQPTIKLAPEKAATADAKRRRVGEDAQASTFQHTSGAAPATNGAPLATVTNGRSTSPTTQKSPPPQAAVSSSKTGGLVPPAAPRLRTAGITKPTAPAVPSPLRNSWSHDSTSPGTVPPRPTRAAALITDILKEVTPSEKKKDLINPYEALYPGNLKQLPKKKSLKRKSSSKEEAAKTAEKKVAEKKQKVEMTPVKIIEATVPKGAKRARPPPDLAKQKPAALAQESRKAEPLRPADRQTTSNGFALFPVQSKASAKPPVVVEEVSDEEQPSPPKKAKKTKVAVQRIPAFISVAGPAQPSAPTLPKPPVPTRSISIEEVEDQDMESESVVKPAQVIEPEESKRRSPSPTSPSSAAPAGPFNHKSVFPTKSSAPKAPSKLRYSIQPEKDEQMQDVAEKAEQEKSSTTKPPSPIGSTSAPFAAMRPARKQPTNVAEVKDFVKDLPELELTLYSFDIPMSSPGAGPSTLRAIDAAKATPVSELPSYSFDFTPVAVSSPAPAFNWGVAGAKKPAAAGDEWTCSMCMLKNPSAATEKCTICDAPRPGAAPKAAPKSFDFAAAGMKAQPASSSSVWTCSTCMLQNPDSAKEKCTVCDAPRPGAQATVPAAKGFDWAAAGTKAPPTSSAGTWSCGTCMLSNPDSATEKCTVCDAPRPNAKPAAPAPQGFNWAAAGMKQPTVASGWTCKVCMLQNASDAAKCSVCDEPR</sequence>